<feature type="compositionally biased region" description="Low complexity" evidence="1">
    <location>
        <begin position="276"/>
        <end position="288"/>
    </location>
</feature>
<feature type="region of interest" description="Disordered" evidence="1">
    <location>
        <begin position="274"/>
        <end position="300"/>
    </location>
</feature>
<feature type="compositionally biased region" description="Basic and acidic residues" evidence="1">
    <location>
        <begin position="250"/>
        <end position="260"/>
    </location>
</feature>
<keyword evidence="3" id="KW-1185">Reference proteome</keyword>
<evidence type="ECO:0000313" key="3">
    <source>
        <dbReference type="Proteomes" id="UP001276659"/>
    </source>
</evidence>
<dbReference type="EMBL" id="JASNWA010000006">
    <property type="protein sequence ID" value="KAK3174975.1"/>
    <property type="molecule type" value="Genomic_DNA"/>
</dbReference>
<gene>
    <name evidence="2" type="ORF">OEA41_002221</name>
</gene>
<feature type="compositionally biased region" description="Polar residues" evidence="1">
    <location>
        <begin position="225"/>
        <end position="243"/>
    </location>
</feature>
<proteinExistence type="predicted"/>
<dbReference type="AlphaFoldDB" id="A0AAE0DMK2"/>
<accession>A0AAE0DMK2</accession>
<dbReference type="Proteomes" id="UP001276659">
    <property type="component" value="Unassembled WGS sequence"/>
</dbReference>
<feature type="compositionally biased region" description="Basic and acidic residues" evidence="1">
    <location>
        <begin position="88"/>
        <end position="103"/>
    </location>
</feature>
<feature type="region of interest" description="Disordered" evidence="1">
    <location>
        <begin position="202"/>
        <end position="261"/>
    </location>
</feature>
<feature type="region of interest" description="Disordered" evidence="1">
    <location>
        <begin position="86"/>
        <end position="115"/>
    </location>
</feature>
<reference evidence="2" key="1">
    <citation type="submission" date="2022-11" db="EMBL/GenBank/DDBJ databases">
        <title>Chromosomal genome sequence assembly and mating type (MAT) locus characterization of the leprose asexual lichenized fungus Lepraria neglecta (Nyl.) Erichsen.</title>
        <authorList>
            <person name="Allen J.L."/>
            <person name="Pfeffer B."/>
        </authorList>
    </citation>
    <scope>NUCLEOTIDE SEQUENCE</scope>
    <source>
        <strain evidence="2">Allen 5258</strain>
    </source>
</reference>
<name>A0AAE0DMK2_9LECA</name>
<evidence type="ECO:0000256" key="1">
    <source>
        <dbReference type="SAM" id="MobiDB-lite"/>
    </source>
</evidence>
<protein>
    <submittedName>
        <fullName evidence="2">Uncharacterized protein</fullName>
    </submittedName>
</protein>
<feature type="compositionally biased region" description="Basic residues" evidence="1">
    <location>
        <begin position="104"/>
        <end position="115"/>
    </location>
</feature>
<sequence length="371" mass="41979">MCIILHDLFLCGHETEIKIPCDTVLEQQAISSRCHESRLEDFSEGKCVQCRQDAEDKAESWRDALAGSEISEELASVGLGEEQSSALTHEESIVHNEDREQKKTWKMKAKKRRKDPRSNQRLKVCFNVTFVYDCGCAAEDPFLCNDVQNARACQQPGPLPGHNLQLKQEYYEFEYEARGLPAVKPAFIEENFYYQLPGVTQGSTLADTDDDDHSDDTDPPGWAQAESSTLLNPPTTPGSSISDFPNEEDLQPHPENEYPKLRCGFDLNDAYGYDGSSPSSSEWSRASSPEIDEDTDFKRRSPEVELDDTWFSRYGDCVYERIESFGEHGDKEDLKDQIQYMMSGALQASGDEFAFAYYFTRPARGPGYIRA</sequence>
<evidence type="ECO:0000313" key="2">
    <source>
        <dbReference type="EMBL" id="KAK3174975.1"/>
    </source>
</evidence>
<comment type="caution">
    <text evidence="2">The sequence shown here is derived from an EMBL/GenBank/DDBJ whole genome shotgun (WGS) entry which is preliminary data.</text>
</comment>
<feature type="compositionally biased region" description="Acidic residues" evidence="1">
    <location>
        <begin position="207"/>
        <end position="218"/>
    </location>
</feature>
<organism evidence="2 3">
    <name type="scientific">Lepraria neglecta</name>
    <dbReference type="NCBI Taxonomy" id="209136"/>
    <lineage>
        <taxon>Eukaryota</taxon>
        <taxon>Fungi</taxon>
        <taxon>Dikarya</taxon>
        <taxon>Ascomycota</taxon>
        <taxon>Pezizomycotina</taxon>
        <taxon>Lecanoromycetes</taxon>
        <taxon>OSLEUM clade</taxon>
        <taxon>Lecanoromycetidae</taxon>
        <taxon>Lecanorales</taxon>
        <taxon>Lecanorineae</taxon>
        <taxon>Stereocaulaceae</taxon>
        <taxon>Lepraria</taxon>
    </lineage>
</organism>